<dbReference type="SUPFAM" id="SSF50494">
    <property type="entry name" value="Trypsin-like serine proteases"/>
    <property type="match status" value="1"/>
</dbReference>
<evidence type="ECO:0000256" key="2">
    <source>
        <dbReference type="SAM" id="SignalP"/>
    </source>
</evidence>
<keyword evidence="5" id="KW-1185">Reference proteome</keyword>
<dbReference type="PANTHER" id="PTHR24258">
    <property type="entry name" value="SERINE PROTEASE-RELATED"/>
    <property type="match status" value="1"/>
</dbReference>
<dbReference type="GO" id="GO:0006508">
    <property type="term" value="P:proteolysis"/>
    <property type="evidence" value="ECO:0007669"/>
    <property type="project" value="InterPro"/>
</dbReference>
<proteinExistence type="predicted"/>
<dbReference type="InterPro" id="IPR009003">
    <property type="entry name" value="Peptidase_S1_PA"/>
</dbReference>
<dbReference type="CDD" id="cd00190">
    <property type="entry name" value="Tryp_SPc"/>
    <property type="match status" value="1"/>
</dbReference>
<dbReference type="InterPro" id="IPR001314">
    <property type="entry name" value="Peptidase_S1A"/>
</dbReference>
<dbReference type="PROSITE" id="PS50240">
    <property type="entry name" value="TRYPSIN_DOM"/>
    <property type="match status" value="1"/>
</dbReference>
<protein>
    <recommendedName>
        <fullName evidence="3">Peptidase S1 domain-containing protein</fullName>
    </recommendedName>
</protein>
<dbReference type="PRINTS" id="PR00722">
    <property type="entry name" value="CHYMOTRYPSIN"/>
</dbReference>
<dbReference type="AlphaFoldDB" id="A0AAD5KSI1"/>
<feature type="signal peptide" evidence="2">
    <location>
        <begin position="1"/>
        <end position="17"/>
    </location>
</feature>
<comment type="caution">
    <text evidence="4">The sequence shown here is derived from an EMBL/GenBank/DDBJ whole genome shotgun (WGS) entry which is preliminary data.</text>
</comment>
<dbReference type="EMBL" id="WJBH02000004">
    <property type="protein sequence ID" value="KAI9559774.1"/>
    <property type="molecule type" value="Genomic_DNA"/>
</dbReference>
<dbReference type="InterPro" id="IPR043504">
    <property type="entry name" value="Peptidase_S1_PA_chymotrypsin"/>
</dbReference>
<gene>
    <name evidence="4" type="ORF">GHT06_013780</name>
</gene>
<dbReference type="InterPro" id="IPR001254">
    <property type="entry name" value="Trypsin_dom"/>
</dbReference>
<dbReference type="Proteomes" id="UP000820818">
    <property type="component" value="Linkage Group LG4"/>
</dbReference>
<feature type="domain" description="Peptidase S1" evidence="3">
    <location>
        <begin position="27"/>
        <end position="259"/>
    </location>
</feature>
<dbReference type="SMART" id="SM00020">
    <property type="entry name" value="Tryp_SPc"/>
    <property type="match status" value="1"/>
</dbReference>
<dbReference type="Pfam" id="PF00089">
    <property type="entry name" value="Trypsin"/>
    <property type="match status" value="1"/>
</dbReference>
<keyword evidence="1" id="KW-1015">Disulfide bond</keyword>
<dbReference type="FunFam" id="2.40.10.10:FF:000068">
    <property type="entry name" value="transmembrane protease serine 2"/>
    <property type="match status" value="1"/>
</dbReference>
<organism evidence="4 5">
    <name type="scientific">Daphnia sinensis</name>
    <dbReference type="NCBI Taxonomy" id="1820382"/>
    <lineage>
        <taxon>Eukaryota</taxon>
        <taxon>Metazoa</taxon>
        <taxon>Ecdysozoa</taxon>
        <taxon>Arthropoda</taxon>
        <taxon>Crustacea</taxon>
        <taxon>Branchiopoda</taxon>
        <taxon>Diplostraca</taxon>
        <taxon>Cladocera</taxon>
        <taxon>Anomopoda</taxon>
        <taxon>Daphniidae</taxon>
        <taxon>Daphnia</taxon>
        <taxon>Daphnia similis group</taxon>
    </lineage>
</organism>
<dbReference type="PANTHER" id="PTHR24258:SF140">
    <property type="entry name" value="BCDNA.GH08420-RELATED"/>
    <property type="match status" value="1"/>
</dbReference>
<accession>A0AAD5KSI1</accession>
<reference evidence="4 5" key="1">
    <citation type="submission" date="2022-05" db="EMBL/GenBank/DDBJ databases">
        <title>A multi-omics perspective on studying reproductive biology in Daphnia sinensis.</title>
        <authorList>
            <person name="Jia J."/>
        </authorList>
    </citation>
    <scope>NUCLEOTIDE SEQUENCE [LARGE SCALE GENOMIC DNA]</scope>
    <source>
        <strain evidence="4 5">WSL</strain>
    </source>
</reference>
<evidence type="ECO:0000259" key="3">
    <source>
        <dbReference type="PROSITE" id="PS50240"/>
    </source>
</evidence>
<feature type="chain" id="PRO_5042205672" description="Peptidase S1 domain-containing protein" evidence="2">
    <location>
        <begin position="18"/>
        <end position="329"/>
    </location>
</feature>
<sequence length="329" mass="35586">MNYSVLLLAVIVCSVTAVPVALNGRIIEGGIAYEGQFPYVVSITENGRHFCGGFIYSEKWIVTAASCIVGKVASKLQVVVGQLELTAVDPNEEAIQVYQIYPFDGYDSVHQVHDVAMIQLTKNISFSNRYAVNFINYDEVDMTNPEATVMGWGASQEGGFESTRLHYASVTIRENEPSCGDYNGTEFQTASMLCAQSSSTSSNAGAPCQYDEGSPLVQLIANKPRAVGVMSKNTGCSMDLPSVYTRISIYYAWFSQLAGQQELDDTIVTTTVTPPTTVTESTAATTTTASTTTVPETTTSIVMTSDNKQTVILHAVCWSCLFVHFVLVA</sequence>
<evidence type="ECO:0000256" key="1">
    <source>
        <dbReference type="ARBA" id="ARBA00023157"/>
    </source>
</evidence>
<evidence type="ECO:0000313" key="5">
    <source>
        <dbReference type="Proteomes" id="UP000820818"/>
    </source>
</evidence>
<name>A0AAD5KSI1_9CRUS</name>
<keyword evidence="2" id="KW-0732">Signal</keyword>
<evidence type="ECO:0000313" key="4">
    <source>
        <dbReference type="EMBL" id="KAI9559774.1"/>
    </source>
</evidence>
<dbReference type="Gene3D" id="2.40.10.10">
    <property type="entry name" value="Trypsin-like serine proteases"/>
    <property type="match status" value="1"/>
</dbReference>
<dbReference type="GO" id="GO:0004252">
    <property type="term" value="F:serine-type endopeptidase activity"/>
    <property type="evidence" value="ECO:0007669"/>
    <property type="project" value="InterPro"/>
</dbReference>